<dbReference type="STRING" id="1908237.BEN47_18915"/>
<organism evidence="6 7">
    <name type="scientific">Hymenobacter lapidarius</name>
    <dbReference type="NCBI Taxonomy" id="1908237"/>
    <lineage>
        <taxon>Bacteria</taxon>
        <taxon>Pseudomonadati</taxon>
        <taxon>Bacteroidota</taxon>
        <taxon>Cytophagia</taxon>
        <taxon>Cytophagales</taxon>
        <taxon>Hymenobacteraceae</taxon>
        <taxon>Hymenobacter</taxon>
    </lineage>
</organism>
<evidence type="ECO:0000313" key="6">
    <source>
        <dbReference type="EMBL" id="OGX81899.1"/>
    </source>
</evidence>
<evidence type="ECO:0000256" key="4">
    <source>
        <dbReference type="PROSITE-ProRule" id="PRU00335"/>
    </source>
</evidence>
<dbReference type="AlphaFoldDB" id="A0A1G1STH3"/>
<keyword evidence="2 4" id="KW-0238">DNA-binding</keyword>
<keyword evidence="7" id="KW-1185">Reference proteome</keyword>
<dbReference type="PROSITE" id="PS50977">
    <property type="entry name" value="HTH_TETR_2"/>
    <property type="match status" value="1"/>
</dbReference>
<dbReference type="PRINTS" id="PR00455">
    <property type="entry name" value="HTHTETR"/>
</dbReference>
<comment type="caution">
    <text evidence="6">The sequence shown here is derived from an EMBL/GenBank/DDBJ whole genome shotgun (WGS) entry which is preliminary data.</text>
</comment>
<feature type="DNA-binding region" description="H-T-H motif" evidence="4">
    <location>
        <begin position="44"/>
        <end position="63"/>
    </location>
</feature>
<dbReference type="InterPro" id="IPR050109">
    <property type="entry name" value="HTH-type_TetR-like_transc_reg"/>
</dbReference>
<gene>
    <name evidence="6" type="ORF">BEN47_18915</name>
</gene>
<dbReference type="PANTHER" id="PTHR30055:SF234">
    <property type="entry name" value="HTH-TYPE TRANSCRIPTIONAL REGULATOR BETI"/>
    <property type="match status" value="1"/>
</dbReference>
<keyword evidence="1" id="KW-0805">Transcription regulation</keyword>
<dbReference type="InterPro" id="IPR001647">
    <property type="entry name" value="HTH_TetR"/>
</dbReference>
<evidence type="ECO:0000256" key="2">
    <source>
        <dbReference type="ARBA" id="ARBA00023125"/>
    </source>
</evidence>
<dbReference type="SUPFAM" id="SSF46689">
    <property type="entry name" value="Homeodomain-like"/>
    <property type="match status" value="1"/>
</dbReference>
<evidence type="ECO:0000313" key="7">
    <source>
        <dbReference type="Proteomes" id="UP000176294"/>
    </source>
</evidence>
<dbReference type="Gene3D" id="1.10.357.10">
    <property type="entry name" value="Tetracycline Repressor, domain 2"/>
    <property type="match status" value="1"/>
</dbReference>
<keyword evidence="3" id="KW-0804">Transcription</keyword>
<evidence type="ECO:0000259" key="5">
    <source>
        <dbReference type="PROSITE" id="PS50977"/>
    </source>
</evidence>
<feature type="domain" description="HTH tetR-type" evidence="5">
    <location>
        <begin position="21"/>
        <end position="81"/>
    </location>
</feature>
<name>A0A1G1STH3_9BACT</name>
<dbReference type="Proteomes" id="UP000176294">
    <property type="component" value="Unassembled WGS sequence"/>
</dbReference>
<proteinExistence type="predicted"/>
<dbReference type="GO" id="GO:0003700">
    <property type="term" value="F:DNA-binding transcription factor activity"/>
    <property type="evidence" value="ECO:0007669"/>
    <property type="project" value="TreeGrafter"/>
</dbReference>
<evidence type="ECO:0000256" key="1">
    <source>
        <dbReference type="ARBA" id="ARBA00023015"/>
    </source>
</evidence>
<dbReference type="Pfam" id="PF00440">
    <property type="entry name" value="TetR_N"/>
    <property type="match status" value="1"/>
</dbReference>
<accession>A0A1G1STH3</accession>
<dbReference type="InterPro" id="IPR009057">
    <property type="entry name" value="Homeodomain-like_sf"/>
</dbReference>
<evidence type="ECO:0000256" key="3">
    <source>
        <dbReference type="ARBA" id="ARBA00023163"/>
    </source>
</evidence>
<dbReference type="EMBL" id="MDZB01000155">
    <property type="protein sequence ID" value="OGX81899.1"/>
    <property type="molecule type" value="Genomic_DNA"/>
</dbReference>
<dbReference type="PANTHER" id="PTHR30055">
    <property type="entry name" value="HTH-TYPE TRANSCRIPTIONAL REGULATOR RUTR"/>
    <property type="match status" value="1"/>
</dbReference>
<sequence>MRPFLRPDLNNHLYLRDPQTTDLGRRVLAASVQLFDEIGFEAFTFKKLATLLGSTEASVYRYFENKHRLLTYLVSWHWSWLRFRMSVALHNVSDPCQRLHHALRAVCEASTNDPATPDFDEAALYRVVMAEASKAYLTKEVDADNRAGLFREYKRLVADLVAVIQAVNPGYAHSHALVSTLLEAARNQFFYAQHLPSLTDPGENVRCFLEHLALAALAAPTAAATTAAASDAGPPPVPLA</sequence>
<dbReference type="RefSeq" id="WP_070730490.1">
    <property type="nucleotide sequence ID" value="NZ_MDZB01000155.1"/>
</dbReference>
<dbReference type="OrthoDB" id="649282at2"/>
<dbReference type="GO" id="GO:0000976">
    <property type="term" value="F:transcription cis-regulatory region binding"/>
    <property type="evidence" value="ECO:0007669"/>
    <property type="project" value="TreeGrafter"/>
</dbReference>
<reference evidence="6 7" key="1">
    <citation type="submission" date="2016-08" db="EMBL/GenBank/DDBJ databases">
        <title>Hymenobacter coccineus sp. nov., Hymenobacter lapidarius sp. nov. and Hymenobacter glacialis sp. nov., isolated from Antarctic soil.</title>
        <authorList>
            <person name="Sedlacek I."/>
            <person name="Kralova S."/>
            <person name="Kyrova K."/>
            <person name="Maslanova I."/>
            <person name="Stankova E."/>
            <person name="Vrbovska V."/>
            <person name="Nemec M."/>
            <person name="Bartak M."/>
            <person name="Svec P."/>
            <person name="Busse H.-J."/>
            <person name="Pantucek R."/>
        </authorList>
    </citation>
    <scope>NUCLEOTIDE SEQUENCE [LARGE SCALE GENOMIC DNA]</scope>
    <source>
        <strain evidence="6 7">CCM 8643</strain>
    </source>
</reference>
<protein>
    <submittedName>
        <fullName evidence="6">TetR family transcriptional regulator</fullName>
    </submittedName>
</protein>